<dbReference type="OrthoDB" id="3236053at2759"/>
<dbReference type="InParanoid" id="W4KHS3"/>
<dbReference type="GeneID" id="20672602"/>
<dbReference type="STRING" id="747525.W4KHS3"/>
<sequence>MLNKGTWQSQRSILRQNVTAIKFVEDGDALLGGTKDGVLWYCQIPNGTLRAYTFFKSQVYHIDINSSGSHALVAQMGGRTHLVGIRQDDNKGLVEQAYVLKDAELQAKANYDFGASFTSKGKGVLFGCVDGNVIVWDKNKAEPMCGLDHGEDVVTQAVGSYISKSSNVDFWLVTGSDDGRLTWWMQPQSSDFEDMESPRKRMKTN</sequence>
<reference evidence="1 2" key="1">
    <citation type="journal article" date="2012" name="New Phytol.">
        <title>Insight into trade-off between wood decay and parasitism from the genome of a fungal forest pathogen.</title>
        <authorList>
            <person name="Olson A."/>
            <person name="Aerts A."/>
            <person name="Asiegbu F."/>
            <person name="Belbahri L."/>
            <person name="Bouzid O."/>
            <person name="Broberg A."/>
            <person name="Canback B."/>
            <person name="Coutinho P.M."/>
            <person name="Cullen D."/>
            <person name="Dalman K."/>
            <person name="Deflorio G."/>
            <person name="van Diepen L.T."/>
            <person name="Dunand C."/>
            <person name="Duplessis S."/>
            <person name="Durling M."/>
            <person name="Gonthier P."/>
            <person name="Grimwood J."/>
            <person name="Fossdal C.G."/>
            <person name="Hansson D."/>
            <person name="Henrissat B."/>
            <person name="Hietala A."/>
            <person name="Himmelstrand K."/>
            <person name="Hoffmeister D."/>
            <person name="Hogberg N."/>
            <person name="James T.Y."/>
            <person name="Karlsson M."/>
            <person name="Kohler A."/>
            <person name="Kues U."/>
            <person name="Lee Y.H."/>
            <person name="Lin Y.C."/>
            <person name="Lind M."/>
            <person name="Lindquist E."/>
            <person name="Lombard V."/>
            <person name="Lucas S."/>
            <person name="Lunden K."/>
            <person name="Morin E."/>
            <person name="Murat C."/>
            <person name="Park J."/>
            <person name="Raffaello T."/>
            <person name="Rouze P."/>
            <person name="Salamov A."/>
            <person name="Schmutz J."/>
            <person name="Solheim H."/>
            <person name="Stahlberg J."/>
            <person name="Velez H."/>
            <person name="de Vries R.P."/>
            <person name="Wiebenga A."/>
            <person name="Woodward S."/>
            <person name="Yakovlev I."/>
            <person name="Garbelotto M."/>
            <person name="Martin F."/>
            <person name="Grigoriev I.V."/>
            <person name="Stenlid J."/>
        </authorList>
    </citation>
    <scope>NUCLEOTIDE SEQUENCE [LARGE SCALE GENOMIC DNA]</scope>
    <source>
        <strain evidence="1 2">TC 32-1</strain>
    </source>
</reference>
<evidence type="ECO:0000313" key="1">
    <source>
        <dbReference type="EMBL" id="ETW85403.1"/>
    </source>
</evidence>
<organism evidence="1 2">
    <name type="scientific">Heterobasidion irregulare (strain TC 32-1)</name>
    <dbReference type="NCBI Taxonomy" id="747525"/>
    <lineage>
        <taxon>Eukaryota</taxon>
        <taxon>Fungi</taxon>
        <taxon>Dikarya</taxon>
        <taxon>Basidiomycota</taxon>
        <taxon>Agaricomycotina</taxon>
        <taxon>Agaricomycetes</taxon>
        <taxon>Russulales</taxon>
        <taxon>Bondarzewiaceae</taxon>
        <taxon>Heterobasidion</taxon>
        <taxon>Heterobasidion annosum species complex</taxon>
    </lineage>
</organism>
<protein>
    <recommendedName>
        <fullName evidence="3">Anaphase-promoting complex subunit 4 WD40 domain-containing protein</fullName>
    </recommendedName>
</protein>
<dbReference type="Gene3D" id="2.130.10.10">
    <property type="entry name" value="YVTN repeat-like/Quinoprotein amine dehydrogenase"/>
    <property type="match status" value="1"/>
</dbReference>
<dbReference type="KEGG" id="hir:HETIRDRAFT_407473"/>
<evidence type="ECO:0008006" key="3">
    <source>
        <dbReference type="Google" id="ProtNLM"/>
    </source>
</evidence>
<dbReference type="AlphaFoldDB" id="W4KHS3"/>
<dbReference type="InterPro" id="IPR036322">
    <property type="entry name" value="WD40_repeat_dom_sf"/>
</dbReference>
<dbReference type="HOGENOM" id="CLU_098007_0_0_1"/>
<evidence type="ECO:0000313" key="2">
    <source>
        <dbReference type="Proteomes" id="UP000030671"/>
    </source>
</evidence>
<dbReference type="InterPro" id="IPR015943">
    <property type="entry name" value="WD40/YVTN_repeat-like_dom_sf"/>
</dbReference>
<accession>W4KHS3</accession>
<dbReference type="eggNOG" id="ENOG502SR39">
    <property type="taxonomic scope" value="Eukaryota"/>
</dbReference>
<proteinExistence type="predicted"/>
<dbReference type="EMBL" id="KI925455">
    <property type="protein sequence ID" value="ETW85403.1"/>
    <property type="molecule type" value="Genomic_DNA"/>
</dbReference>
<gene>
    <name evidence="1" type="ORF">HETIRDRAFT_407473</name>
</gene>
<name>W4KHS3_HETIT</name>
<dbReference type="Proteomes" id="UP000030671">
    <property type="component" value="Unassembled WGS sequence"/>
</dbReference>
<keyword evidence="2" id="KW-1185">Reference proteome</keyword>
<dbReference type="RefSeq" id="XP_009542267.1">
    <property type="nucleotide sequence ID" value="XM_009543972.1"/>
</dbReference>
<dbReference type="SUPFAM" id="SSF50978">
    <property type="entry name" value="WD40 repeat-like"/>
    <property type="match status" value="1"/>
</dbReference>